<dbReference type="PANTHER" id="PTHR45706">
    <property type="entry name" value="TYROSINE-PROTEIN PHOSPHATASE"/>
    <property type="match status" value="1"/>
</dbReference>
<evidence type="ECO:0000313" key="4">
    <source>
        <dbReference type="WBParaSite" id="SCUD_0000385101-mRNA-1"/>
    </source>
</evidence>
<gene>
    <name evidence="2" type="ORF">SCUD_LOCUS3851</name>
</gene>
<dbReference type="SUPFAM" id="SSF52799">
    <property type="entry name" value="(Phosphotyrosine protein) phosphatases II"/>
    <property type="match status" value="1"/>
</dbReference>
<evidence type="ECO:0000313" key="3">
    <source>
        <dbReference type="Proteomes" id="UP000279833"/>
    </source>
</evidence>
<dbReference type="PROSITE" id="PS50055">
    <property type="entry name" value="TYR_PHOSPHATASE_PTP"/>
    <property type="match status" value="1"/>
</dbReference>
<dbReference type="STRING" id="6186.A0A183JMB9"/>
<dbReference type="AlphaFoldDB" id="A0A183JMB9"/>
<dbReference type="Gene3D" id="3.90.190.10">
    <property type="entry name" value="Protein tyrosine phosphatase superfamily"/>
    <property type="match status" value="1"/>
</dbReference>
<dbReference type="EMBL" id="UZAK01004610">
    <property type="protein sequence ID" value="VDO84888.1"/>
    <property type="molecule type" value="Genomic_DNA"/>
</dbReference>
<dbReference type="InterPro" id="IPR000242">
    <property type="entry name" value="PTP_cat"/>
</dbReference>
<reference evidence="4" key="1">
    <citation type="submission" date="2016-06" db="UniProtKB">
        <authorList>
            <consortium name="WormBaseParasite"/>
        </authorList>
    </citation>
    <scope>IDENTIFICATION</scope>
</reference>
<dbReference type="WBParaSite" id="SCUD_0000385101-mRNA-1">
    <property type="protein sequence ID" value="SCUD_0000385101-mRNA-1"/>
    <property type="gene ID" value="SCUD_0000385101"/>
</dbReference>
<dbReference type="Proteomes" id="UP000279833">
    <property type="component" value="Unassembled WGS sequence"/>
</dbReference>
<evidence type="ECO:0000259" key="1">
    <source>
        <dbReference type="PROSITE" id="PS50055"/>
    </source>
</evidence>
<keyword evidence="3" id="KW-1185">Reference proteome</keyword>
<feature type="domain" description="Tyrosine-protein phosphatase" evidence="1">
    <location>
        <begin position="12"/>
        <end position="75"/>
    </location>
</feature>
<sequence length="93" mass="10549">MEFPKCGVNLRYIAAQGPLPNTYGDFWQMCWEQQVCLIVMLTAISERGRIYNRRSLQETLNIDLVLLDICQHAAPVISEPMLPGDSIPYHPAS</sequence>
<dbReference type="Pfam" id="PF00102">
    <property type="entry name" value="Y_phosphatase"/>
    <property type="match status" value="1"/>
</dbReference>
<dbReference type="InterPro" id="IPR029021">
    <property type="entry name" value="Prot-tyrosine_phosphatase-like"/>
</dbReference>
<protein>
    <submittedName>
        <fullName evidence="4">Tyrosine-protein phosphatase domain-containing protein</fullName>
    </submittedName>
</protein>
<proteinExistence type="predicted"/>
<organism evidence="4">
    <name type="scientific">Schistosoma curassoni</name>
    <dbReference type="NCBI Taxonomy" id="6186"/>
    <lineage>
        <taxon>Eukaryota</taxon>
        <taxon>Metazoa</taxon>
        <taxon>Spiralia</taxon>
        <taxon>Lophotrochozoa</taxon>
        <taxon>Platyhelminthes</taxon>
        <taxon>Trematoda</taxon>
        <taxon>Digenea</taxon>
        <taxon>Strigeidida</taxon>
        <taxon>Schistosomatoidea</taxon>
        <taxon>Schistosomatidae</taxon>
        <taxon>Schistosoma</taxon>
    </lineage>
</organism>
<name>A0A183JMB9_9TREM</name>
<accession>A0A183JMB9</accession>
<evidence type="ECO:0000313" key="2">
    <source>
        <dbReference type="EMBL" id="VDO84888.1"/>
    </source>
</evidence>
<dbReference type="PANTHER" id="PTHR45706:SF4">
    <property type="entry name" value="TYROSINE-PROTEIN PHOSPHATASE"/>
    <property type="match status" value="1"/>
</dbReference>
<reference evidence="2 3" key="2">
    <citation type="submission" date="2018-11" db="EMBL/GenBank/DDBJ databases">
        <authorList>
            <consortium name="Pathogen Informatics"/>
        </authorList>
    </citation>
    <scope>NUCLEOTIDE SEQUENCE [LARGE SCALE GENOMIC DNA]</scope>
    <source>
        <strain evidence="2">Dakar</strain>
        <strain evidence="3">Dakar, Senegal</strain>
    </source>
</reference>
<dbReference type="GO" id="GO:0004725">
    <property type="term" value="F:protein tyrosine phosphatase activity"/>
    <property type="evidence" value="ECO:0007669"/>
    <property type="project" value="InterPro"/>
</dbReference>